<keyword evidence="1" id="KW-0812">Transmembrane</keyword>
<reference evidence="2" key="1">
    <citation type="submission" date="2015-12" db="EMBL/GenBank/DDBJ databases">
        <title>Gene expression during late stages of embryo sac development: a critical building block for successful pollen-pistil interactions.</title>
        <authorList>
            <person name="Liu Y."/>
            <person name="Joly V."/>
            <person name="Sabar M."/>
            <person name="Matton D.P."/>
        </authorList>
    </citation>
    <scope>NUCLEOTIDE SEQUENCE</scope>
</reference>
<evidence type="ECO:0000313" key="2">
    <source>
        <dbReference type="EMBL" id="JAP30231.1"/>
    </source>
</evidence>
<name>A0A0V0ID79_SOLCH</name>
<keyword evidence="1" id="KW-0472">Membrane</keyword>
<dbReference type="AlphaFoldDB" id="A0A0V0ID79"/>
<evidence type="ECO:0000256" key="1">
    <source>
        <dbReference type="SAM" id="Phobius"/>
    </source>
</evidence>
<feature type="transmembrane region" description="Helical" evidence="1">
    <location>
        <begin position="43"/>
        <end position="67"/>
    </location>
</feature>
<proteinExistence type="predicted"/>
<keyword evidence="1" id="KW-1133">Transmembrane helix</keyword>
<sequence>MKDPLSLLSFVFHVSADLQVRKNMVDWGGNCSLVLLSLPENSLFSSFIAFFMTFNFIPTLCIPILIVSHESL</sequence>
<protein>
    <submittedName>
        <fullName evidence="2">Putative ovule protein</fullName>
    </submittedName>
</protein>
<organism evidence="2">
    <name type="scientific">Solanum chacoense</name>
    <name type="common">Chaco potato</name>
    <dbReference type="NCBI Taxonomy" id="4108"/>
    <lineage>
        <taxon>Eukaryota</taxon>
        <taxon>Viridiplantae</taxon>
        <taxon>Streptophyta</taxon>
        <taxon>Embryophyta</taxon>
        <taxon>Tracheophyta</taxon>
        <taxon>Spermatophyta</taxon>
        <taxon>Magnoliopsida</taxon>
        <taxon>eudicotyledons</taxon>
        <taxon>Gunneridae</taxon>
        <taxon>Pentapetalae</taxon>
        <taxon>asterids</taxon>
        <taxon>lamiids</taxon>
        <taxon>Solanales</taxon>
        <taxon>Solanaceae</taxon>
        <taxon>Solanoideae</taxon>
        <taxon>Solaneae</taxon>
        <taxon>Solanum</taxon>
    </lineage>
</organism>
<dbReference type="EMBL" id="GEDG01008279">
    <property type="protein sequence ID" value="JAP30231.1"/>
    <property type="molecule type" value="Transcribed_RNA"/>
</dbReference>
<accession>A0A0V0ID79</accession>